<evidence type="ECO:0000256" key="11">
    <source>
        <dbReference type="SAM" id="Phobius"/>
    </source>
</evidence>
<evidence type="ECO:0000313" key="15">
    <source>
        <dbReference type="Proteomes" id="UP000180057"/>
    </source>
</evidence>
<dbReference type="PANTHER" id="PTHR32089:SF112">
    <property type="entry name" value="LYSOZYME-LIKE PROTEIN-RELATED"/>
    <property type="match status" value="1"/>
</dbReference>
<dbReference type="AlphaFoldDB" id="A0A1S2M940"/>
<protein>
    <recommendedName>
        <fullName evidence="16">Methyl-accepting chemotaxis protein</fullName>
    </recommendedName>
</protein>
<feature type="domain" description="Methyl-accepting transducer" evidence="12">
    <location>
        <begin position="371"/>
        <end position="607"/>
    </location>
</feature>
<comment type="subcellular location">
    <subcellularLocation>
        <location evidence="1">Cell membrane</location>
        <topology evidence="1">Multi-pass membrane protein</topology>
    </subcellularLocation>
</comment>
<dbReference type="SMART" id="SM00283">
    <property type="entry name" value="MA"/>
    <property type="match status" value="1"/>
</dbReference>
<keyword evidence="7 9" id="KW-0807">Transducer</keyword>
<comment type="similarity">
    <text evidence="8">Belongs to the methyl-accepting chemotaxis (MCP) protein family.</text>
</comment>
<evidence type="ECO:0000256" key="5">
    <source>
        <dbReference type="ARBA" id="ARBA00022989"/>
    </source>
</evidence>
<evidence type="ECO:0000256" key="10">
    <source>
        <dbReference type="SAM" id="Coils"/>
    </source>
</evidence>
<dbReference type="CDD" id="cd11386">
    <property type="entry name" value="MCP_signal"/>
    <property type="match status" value="1"/>
</dbReference>
<dbReference type="PROSITE" id="PS50111">
    <property type="entry name" value="CHEMOTAXIS_TRANSDUC_2"/>
    <property type="match status" value="1"/>
</dbReference>
<dbReference type="Gene3D" id="6.10.340.10">
    <property type="match status" value="1"/>
</dbReference>
<dbReference type="InterPro" id="IPR029151">
    <property type="entry name" value="Sensor-like_sf"/>
</dbReference>
<keyword evidence="2" id="KW-1003">Cell membrane</keyword>
<evidence type="ECO:0000256" key="2">
    <source>
        <dbReference type="ARBA" id="ARBA00022475"/>
    </source>
</evidence>
<dbReference type="InterPro" id="IPR033479">
    <property type="entry name" value="dCache_1"/>
</dbReference>
<evidence type="ECO:0008006" key="16">
    <source>
        <dbReference type="Google" id="ProtNLM"/>
    </source>
</evidence>
<dbReference type="OrthoDB" id="9760371at2"/>
<feature type="transmembrane region" description="Helical" evidence="11">
    <location>
        <begin position="12"/>
        <end position="33"/>
    </location>
</feature>
<dbReference type="PANTHER" id="PTHR32089">
    <property type="entry name" value="METHYL-ACCEPTING CHEMOTAXIS PROTEIN MCPB"/>
    <property type="match status" value="1"/>
</dbReference>
<proteinExistence type="inferred from homology"/>
<keyword evidence="6 11" id="KW-0472">Membrane</keyword>
<dbReference type="Proteomes" id="UP000180057">
    <property type="component" value="Unassembled WGS sequence"/>
</dbReference>
<dbReference type="SMART" id="SM00304">
    <property type="entry name" value="HAMP"/>
    <property type="match status" value="1"/>
</dbReference>
<feature type="coiled-coil region" evidence="10">
    <location>
        <begin position="537"/>
        <end position="564"/>
    </location>
</feature>
<evidence type="ECO:0000259" key="12">
    <source>
        <dbReference type="PROSITE" id="PS50111"/>
    </source>
</evidence>
<dbReference type="Pfam" id="PF00672">
    <property type="entry name" value="HAMP"/>
    <property type="match status" value="1"/>
</dbReference>
<dbReference type="InterPro" id="IPR004089">
    <property type="entry name" value="MCPsignal_dom"/>
</dbReference>
<dbReference type="RefSeq" id="WP_071387921.1">
    <property type="nucleotide sequence ID" value="NZ_MLQS01000001.1"/>
</dbReference>
<keyword evidence="3" id="KW-0145">Chemotaxis</keyword>
<evidence type="ECO:0000256" key="6">
    <source>
        <dbReference type="ARBA" id="ARBA00023136"/>
    </source>
</evidence>
<dbReference type="SUPFAM" id="SSF58104">
    <property type="entry name" value="Methyl-accepting chemotaxis protein (MCP) signaling domain"/>
    <property type="match status" value="1"/>
</dbReference>
<evidence type="ECO:0000256" key="3">
    <source>
        <dbReference type="ARBA" id="ARBA00022500"/>
    </source>
</evidence>
<evidence type="ECO:0000256" key="4">
    <source>
        <dbReference type="ARBA" id="ARBA00022692"/>
    </source>
</evidence>
<dbReference type="Pfam" id="PF00015">
    <property type="entry name" value="MCPsignal"/>
    <property type="match status" value="1"/>
</dbReference>
<dbReference type="CDD" id="cd06225">
    <property type="entry name" value="HAMP"/>
    <property type="match status" value="1"/>
</dbReference>
<feature type="domain" description="HAMP" evidence="13">
    <location>
        <begin position="300"/>
        <end position="352"/>
    </location>
</feature>
<keyword evidence="10" id="KW-0175">Coiled coil</keyword>
<organism evidence="14 15">
    <name type="scientific">Anaerobacillus alkalidiazotrophicus</name>
    <dbReference type="NCBI Taxonomy" id="472963"/>
    <lineage>
        <taxon>Bacteria</taxon>
        <taxon>Bacillati</taxon>
        <taxon>Bacillota</taxon>
        <taxon>Bacilli</taxon>
        <taxon>Bacillales</taxon>
        <taxon>Bacillaceae</taxon>
        <taxon>Anaerobacillus</taxon>
    </lineage>
</organism>
<dbReference type="GO" id="GO:0005886">
    <property type="term" value="C:plasma membrane"/>
    <property type="evidence" value="ECO:0007669"/>
    <property type="project" value="UniProtKB-SubCell"/>
</dbReference>
<sequence length="657" mass="71579">MFKKLKIKGKILFLILGLLIFSVGAIGIVAITIQGSTIEKNLTDSTREMASTLAGRIDDYIVNNVTLLESLALLDDVKNLNPEDQVSVLEAIFQKNEQFALLFITNTNGQQIARSDGFDNLLDISDRDYIQAVFQSKETIISDVTISRTTGKPAFMIATPIFDNRNNFVGIMGATVDLQSVEEMRNNIVLGETGFAFVTDRSGNLLAHPNTVYVEEQMDLSYLNPVQKAVNGETGNASYEFEGQSMFSAYTSVPTVGWGVIIRQTYEEAFRPVSSMMVTFALLMGGIVVISSIVALVFSNILTKPLLKLTEASKELANGNLTYEIKLDRQDEIGNLAKSFDEMKDKLSVLIGQVATASDKLSKTSDQVLESSKQANTVTSQIATAMNEVAQGSDEQAASIQNCSTSFNKIVQSIKKIEENYQKSLEIAMNTEQASNEGMKVVGHQEQITNDSSLAFANMADSIFSLNKKSAEIGDIVKVIGGISEQTNLLALNAAIEAARAGEHGKGFAVVADEVRKLAEESSRSAEKIQALVHDILSATNNTVKEAEETRNIITEQAESVTKTTEAFTDISKMIRAITEEFMEIAKSMQSVKGESENSAQEIESISAISEETAAGTEEVAASTQEQTHAIEQINKSIEELTKLSQELNESISTFKL</sequence>
<evidence type="ECO:0000256" key="7">
    <source>
        <dbReference type="ARBA" id="ARBA00023224"/>
    </source>
</evidence>
<dbReference type="CDD" id="cd12912">
    <property type="entry name" value="PDC2_MCP_like"/>
    <property type="match status" value="1"/>
</dbReference>
<evidence type="ECO:0000256" key="9">
    <source>
        <dbReference type="PROSITE-ProRule" id="PRU00284"/>
    </source>
</evidence>
<dbReference type="Gene3D" id="3.30.450.20">
    <property type="entry name" value="PAS domain"/>
    <property type="match status" value="1"/>
</dbReference>
<evidence type="ECO:0000313" key="14">
    <source>
        <dbReference type="EMBL" id="OIJ21302.1"/>
    </source>
</evidence>
<dbReference type="Gene3D" id="1.10.287.950">
    <property type="entry name" value="Methyl-accepting chemotaxis protein"/>
    <property type="match status" value="1"/>
</dbReference>
<reference evidence="14 15" key="1">
    <citation type="submission" date="2016-10" db="EMBL/GenBank/DDBJ databases">
        <title>Draft genome sequences of four alkaliphilic bacteria belonging to the Anaerobacillus genus.</title>
        <authorList>
            <person name="Bassil N.M."/>
            <person name="Lloyd J.R."/>
        </authorList>
    </citation>
    <scope>NUCLEOTIDE SEQUENCE [LARGE SCALE GENOMIC DNA]</scope>
    <source>
        <strain evidence="14 15">DSM 22531</strain>
    </source>
</reference>
<evidence type="ECO:0000256" key="1">
    <source>
        <dbReference type="ARBA" id="ARBA00004651"/>
    </source>
</evidence>
<evidence type="ECO:0000256" key="8">
    <source>
        <dbReference type="ARBA" id="ARBA00029447"/>
    </source>
</evidence>
<comment type="caution">
    <text evidence="14">The sequence shown here is derived from an EMBL/GenBank/DDBJ whole genome shotgun (WGS) entry which is preliminary data.</text>
</comment>
<keyword evidence="5 11" id="KW-1133">Transmembrane helix</keyword>
<dbReference type="InterPro" id="IPR003660">
    <property type="entry name" value="HAMP_dom"/>
</dbReference>
<keyword evidence="4 11" id="KW-0812">Transmembrane</keyword>
<feature type="transmembrane region" description="Helical" evidence="11">
    <location>
        <begin position="276"/>
        <end position="298"/>
    </location>
</feature>
<dbReference type="SUPFAM" id="SSF103190">
    <property type="entry name" value="Sensory domain-like"/>
    <property type="match status" value="1"/>
</dbReference>
<dbReference type="STRING" id="472963.BKP45_00525"/>
<dbReference type="PROSITE" id="PS50885">
    <property type="entry name" value="HAMP"/>
    <property type="match status" value="1"/>
</dbReference>
<accession>A0A1S2M940</accession>
<dbReference type="GO" id="GO:0006935">
    <property type="term" value="P:chemotaxis"/>
    <property type="evidence" value="ECO:0007669"/>
    <property type="project" value="UniProtKB-KW"/>
</dbReference>
<evidence type="ECO:0000259" key="13">
    <source>
        <dbReference type="PROSITE" id="PS50885"/>
    </source>
</evidence>
<gene>
    <name evidence="14" type="ORF">BKP45_00525</name>
</gene>
<name>A0A1S2M940_9BACI</name>
<dbReference type="Pfam" id="PF02743">
    <property type="entry name" value="dCache_1"/>
    <property type="match status" value="1"/>
</dbReference>
<keyword evidence="15" id="KW-1185">Reference proteome</keyword>
<dbReference type="CDD" id="cd12914">
    <property type="entry name" value="PDC1_DGC_like"/>
    <property type="match status" value="1"/>
</dbReference>
<dbReference type="EMBL" id="MLQS01000001">
    <property type="protein sequence ID" value="OIJ21302.1"/>
    <property type="molecule type" value="Genomic_DNA"/>
</dbReference>
<dbReference type="GO" id="GO:0007165">
    <property type="term" value="P:signal transduction"/>
    <property type="evidence" value="ECO:0007669"/>
    <property type="project" value="UniProtKB-KW"/>
</dbReference>